<dbReference type="Pfam" id="PF07592">
    <property type="entry name" value="DDE_Tnp_ISAZ013"/>
    <property type="match status" value="1"/>
</dbReference>
<dbReference type="InterPro" id="IPR011518">
    <property type="entry name" value="Transposase_36"/>
</dbReference>
<organism evidence="1 2">
    <name type="scientific">Nostoc cf. commune SO-36</name>
    <dbReference type="NCBI Taxonomy" id="449208"/>
    <lineage>
        <taxon>Bacteria</taxon>
        <taxon>Bacillati</taxon>
        <taxon>Cyanobacteriota</taxon>
        <taxon>Cyanophyceae</taxon>
        <taxon>Nostocales</taxon>
        <taxon>Nostocaceae</taxon>
        <taxon>Nostoc</taxon>
    </lineage>
</organism>
<evidence type="ECO:0000313" key="2">
    <source>
        <dbReference type="Proteomes" id="UP001055453"/>
    </source>
</evidence>
<evidence type="ECO:0000313" key="1">
    <source>
        <dbReference type="EMBL" id="BDI16335.1"/>
    </source>
</evidence>
<protein>
    <recommendedName>
        <fullName evidence="3">Transposase</fullName>
    </recommendedName>
</protein>
<dbReference type="RefSeq" id="WP_410174687.1">
    <property type="nucleotide sequence ID" value="NZ_AP025732.1"/>
</dbReference>
<dbReference type="EMBL" id="AP025732">
    <property type="protein sequence ID" value="BDI16335.1"/>
    <property type="molecule type" value="Genomic_DNA"/>
</dbReference>
<evidence type="ECO:0008006" key="3">
    <source>
        <dbReference type="Google" id="ProtNLM"/>
    </source>
</evidence>
<reference evidence="1" key="1">
    <citation type="submission" date="2022-04" db="EMBL/GenBank/DDBJ databases">
        <title>Complete genome sequence of a cyanobacterium, Nostoc sp. SO-36, isolated in Antarctica.</title>
        <authorList>
            <person name="Kanesaki Y."/>
            <person name="Effendi D."/>
            <person name="Sakamoto T."/>
            <person name="Ohtani S."/>
            <person name="Awai K."/>
        </authorList>
    </citation>
    <scope>NUCLEOTIDE SEQUENCE</scope>
    <source>
        <strain evidence="1">SO-36</strain>
    </source>
</reference>
<accession>A0ABN6Q0F1</accession>
<sequence length="124" mass="14217">MGVVVTILAIICKSQDLQALVNELGIEIRIAHYPPYTSKYNPIEHRLFPHVTRACQGVIFESVEIVEELIAKTKTKSGLQVFTTILDGVYKTGRKVTEEFKQMMEIVFDDYLPQWNYTAVPQIR</sequence>
<dbReference type="Proteomes" id="UP001055453">
    <property type="component" value="Chromosome"/>
</dbReference>
<gene>
    <name evidence="1" type="ORF">ANSO36C_21370</name>
</gene>
<keyword evidence="2" id="KW-1185">Reference proteome</keyword>
<name>A0ABN6Q0F1_NOSCO</name>
<proteinExistence type="predicted"/>